<gene>
    <name evidence="1" type="ORF">BXT86_04900</name>
</gene>
<organism evidence="1 2">
    <name type="scientific">candidate division WOR-3 bacterium 4484_100</name>
    <dbReference type="NCBI Taxonomy" id="1936077"/>
    <lineage>
        <taxon>Bacteria</taxon>
        <taxon>Bacteria division WOR-3</taxon>
    </lineage>
</organism>
<reference evidence="2" key="1">
    <citation type="submission" date="2017-01" db="EMBL/GenBank/DDBJ databases">
        <title>Novel pathways for hydrocarbon cycling and metabolic interdependencies in hydrothermal sediment communities.</title>
        <authorList>
            <person name="Dombrowski N."/>
            <person name="Seitz K."/>
            <person name="Teske A."/>
            <person name="Baker B."/>
        </authorList>
    </citation>
    <scope>NUCLEOTIDE SEQUENCE [LARGE SCALE GENOMIC DNA]</scope>
</reference>
<comment type="caution">
    <text evidence="1">The sequence shown here is derived from an EMBL/GenBank/DDBJ whole genome shotgun (WGS) entry which is preliminary data.</text>
</comment>
<evidence type="ECO:0008006" key="3">
    <source>
        <dbReference type="Google" id="ProtNLM"/>
    </source>
</evidence>
<proteinExistence type="predicted"/>
<dbReference type="Proteomes" id="UP000191663">
    <property type="component" value="Unassembled WGS sequence"/>
</dbReference>
<accession>A0A1V4QEF8</accession>
<evidence type="ECO:0000313" key="2">
    <source>
        <dbReference type="Proteomes" id="UP000191663"/>
    </source>
</evidence>
<dbReference type="EMBL" id="MUKB01000084">
    <property type="protein sequence ID" value="OPX17740.1"/>
    <property type="molecule type" value="Genomic_DNA"/>
</dbReference>
<sequence>MSYRGSGDLQIQLEGEWISNHLVSDAGAPIQNRWVSIPPRIWHQAVVPDKNWVVVSFHTVPANQLIEERPDSTNPESVLQRWYWKQS</sequence>
<evidence type="ECO:0000313" key="1">
    <source>
        <dbReference type="EMBL" id="OPX17740.1"/>
    </source>
</evidence>
<dbReference type="AlphaFoldDB" id="A0A1V4QEF8"/>
<name>A0A1V4QEF8_UNCW3</name>
<protein>
    <recommendedName>
        <fullName evidence="3">Sugar 3,4-ketoisomerase QdtA cupin domain-containing protein</fullName>
    </recommendedName>
</protein>